<name>A0A3R9TQU0_ACIBA</name>
<dbReference type="EMBL" id="RFDI01000684">
    <property type="protein sequence ID" value="RSR54882.1"/>
    <property type="molecule type" value="Genomic_DNA"/>
</dbReference>
<protein>
    <submittedName>
        <fullName evidence="1">Type IV secretion protein Rhs</fullName>
    </submittedName>
</protein>
<reference evidence="1 2" key="1">
    <citation type="submission" date="2018-10" db="EMBL/GenBank/DDBJ databases">
        <title>GWAS and RNA-Seq identify cryptic mechanisms of antimicrobial resistance in Acinetobacter baumannii.</title>
        <authorList>
            <person name="Sahl J.W."/>
        </authorList>
    </citation>
    <scope>NUCLEOTIDE SEQUENCE [LARGE SCALE GENOMIC DNA]</scope>
    <source>
        <strain evidence="1 2">TG28175</strain>
    </source>
</reference>
<accession>A0A3R9TQU0</accession>
<dbReference type="AlphaFoldDB" id="A0A3R9TQU0"/>
<dbReference type="Gene3D" id="2.180.10.10">
    <property type="entry name" value="RHS repeat-associated core"/>
    <property type="match status" value="1"/>
</dbReference>
<evidence type="ECO:0000313" key="1">
    <source>
        <dbReference type="EMBL" id="RSR54882.1"/>
    </source>
</evidence>
<evidence type="ECO:0000313" key="2">
    <source>
        <dbReference type="Proteomes" id="UP000280073"/>
    </source>
</evidence>
<organism evidence="1 2">
    <name type="scientific">Acinetobacter baumannii</name>
    <dbReference type="NCBI Taxonomy" id="470"/>
    <lineage>
        <taxon>Bacteria</taxon>
        <taxon>Pseudomonadati</taxon>
        <taxon>Pseudomonadota</taxon>
        <taxon>Gammaproteobacteria</taxon>
        <taxon>Moraxellales</taxon>
        <taxon>Moraxellaceae</taxon>
        <taxon>Acinetobacter</taxon>
        <taxon>Acinetobacter calcoaceticus/baumannii complex</taxon>
    </lineage>
</organism>
<feature type="non-terminal residue" evidence="1">
    <location>
        <position position="94"/>
    </location>
</feature>
<sequence length="94" mass="11205">MVEYRYDALGRRIQKRSKHHHTGGEHNIIYGWDGNTLAYESNEQITKHYIYEKDSFVPLAQAVYAEEIELHQTPDWADKPYSLQRDPLWRVTKT</sequence>
<proteinExistence type="predicted"/>
<comment type="caution">
    <text evidence="1">The sequence shown here is derived from an EMBL/GenBank/DDBJ whole genome shotgun (WGS) entry which is preliminary data.</text>
</comment>
<gene>
    <name evidence="1" type="ORF">EA686_13145</name>
</gene>
<dbReference type="Proteomes" id="UP000280073">
    <property type="component" value="Unassembled WGS sequence"/>
</dbReference>